<evidence type="ECO:0000256" key="1">
    <source>
        <dbReference type="SAM" id="Phobius"/>
    </source>
</evidence>
<proteinExistence type="predicted"/>
<dbReference type="EMBL" id="CACVAV010000060">
    <property type="protein sequence ID" value="CAA6803423.1"/>
    <property type="molecule type" value="Genomic_DNA"/>
</dbReference>
<accession>A0A6S6S6R4</accession>
<feature type="transmembrane region" description="Helical" evidence="1">
    <location>
        <begin position="20"/>
        <end position="43"/>
    </location>
</feature>
<sequence length="45" mass="5420">MDDNEQHHEKRQLYRVILKVMAWLAILFLCLVWLRGCFSWGSITV</sequence>
<keyword evidence="1" id="KW-1133">Transmembrane helix</keyword>
<gene>
    <name evidence="2" type="ORF">HELGO_WM29962</name>
</gene>
<keyword evidence="1" id="KW-0812">Transmembrane</keyword>
<keyword evidence="1" id="KW-0472">Membrane</keyword>
<evidence type="ECO:0000313" key="2">
    <source>
        <dbReference type="EMBL" id="CAA6803423.1"/>
    </source>
</evidence>
<protein>
    <submittedName>
        <fullName evidence="2">Uncharacterized protein</fullName>
    </submittedName>
</protein>
<dbReference type="AlphaFoldDB" id="A0A6S6S6R4"/>
<reference evidence="2" key="1">
    <citation type="submission" date="2020-01" db="EMBL/GenBank/DDBJ databases">
        <authorList>
            <person name="Meier V. D."/>
            <person name="Meier V D."/>
        </authorList>
    </citation>
    <scope>NUCLEOTIDE SEQUENCE</scope>
    <source>
        <strain evidence="2">HLG_WM_MAG_08</strain>
    </source>
</reference>
<organism evidence="2">
    <name type="scientific">uncultured Thiotrichaceae bacterium</name>
    <dbReference type="NCBI Taxonomy" id="298394"/>
    <lineage>
        <taxon>Bacteria</taxon>
        <taxon>Pseudomonadati</taxon>
        <taxon>Pseudomonadota</taxon>
        <taxon>Gammaproteobacteria</taxon>
        <taxon>Thiotrichales</taxon>
        <taxon>Thiotrichaceae</taxon>
        <taxon>environmental samples</taxon>
    </lineage>
</organism>
<name>A0A6S6S6R4_9GAMM</name>